<evidence type="ECO:0000313" key="2">
    <source>
        <dbReference type="Proteomes" id="UP000334923"/>
    </source>
</evidence>
<keyword evidence="2" id="KW-1185">Reference proteome</keyword>
<accession>A0A5E6MEF6</accession>
<dbReference type="Proteomes" id="UP000334923">
    <property type="component" value="Unassembled WGS sequence"/>
</dbReference>
<evidence type="ECO:0000313" key="1">
    <source>
        <dbReference type="EMBL" id="VVM07594.1"/>
    </source>
</evidence>
<reference evidence="1 2" key="1">
    <citation type="submission" date="2019-09" db="EMBL/GenBank/DDBJ databases">
        <authorList>
            <person name="Cremers G."/>
        </authorList>
    </citation>
    <scope>NUCLEOTIDE SEQUENCE [LARGE SCALE GENOMIC DNA]</scope>
    <source>
        <strain evidence="1">4A</strain>
    </source>
</reference>
<gene>
    <name evidence="1" type="ORF">MAMT_01820</name>
</gene>
<dbReference type="EMBL" id="CABFVA020000101">
    <property type="protein sequence ID" value="VVM07594.1"/>
    <property type="molecule type" value="Genomic_DNA"/>
</dbReference>
<dbReference type="AlphaFoldDB" id="A0A5E6MEF6"/>
<organism evidence="1 2">
    <name type="scientific">Methylacidimicrobium tartarophylax</name>
    <dbReference type="NCBI Taxonomy" id="1041768"/>
    <lineage>
        <taxon>Bacteria</taxon>
        <taxon>Pseudomonadati</taxon>
        <taxon>Verrucomicrobiota</taxon>
        <taxon>Methylacidimicrobium</taxon>
    </lineage>
</organism>
<sequence>MYYTETHGPTAIRTVWQQIPWLKIPDGVMKRSPLIDKGDHHALRSAIEAFMDYWGFTPKQRQEWEQTHWKDVYNGKTSKGATVHPYTMFLANLFRYSTFAWLQQDPTNRPNELERLWPSVDKAIDDVTQALKGPARILAKCYGGHEIKAYVEGVLYLTDRLKQNPNVTHEEVWEVVRETKDLIHAKEEDASMDSLTSKEGMGPFERVMREAASDKQGRKRKFEAGGEMVAEPDAMTRFKAYCDYKKANPTKSDRNTCRILAAREVAQIEDKMARQRESELVDARAKRIRDAISAIKKQRRESGQPPLI</sequence>
<protein>
    <submittedName>
        <fullName evidence="1">Uncharacterized protein</fullName>
    </submittedName>
</protein>
<proteinExistence type="predicted"/>
<name>A0A5E6MEF6_9BACT</name>